<organism evidence="1 2">
    <name type="scientific">Sphaeroforma arctica JP610</name>
    <dbReference type="NCBI Taxonomy" id="667725"/>
    <lineage>
        <taxon>Eukaryota</taxon>
        <taxon>Ichthyosporea</taxon>
        <taxon>Ichthyophonida</taxon>
        <taxon>Sphaeroforma</taxon>
    </lineage>
</organism>
<name>A0A0L0F6T5_9EUKA</name>
<reference evidence="1 2" key="1">
    <citation type="submission" date="2011-02" db="EMBL/GenBank/DDBJ databases">
        <title>The Genome Sequence of Sphaeroforma arctica JP610.</title>
        <authorList>
            <consortium name="The Broad Institute Genome Sequencing Platform"/>
            <person name="Russ C."/>
            <person name="Cuomo C."/>
            <person name="Young S.K."/>
            <person name="Zeng Q."/>
            <person name="Gargeya S."/>
            <person name="Alvarado L."/>
            <person name="Berlin A."/>
            <person name="Chapman S.B."/>
            <person name="Chen Z."/>
            <person name="Freedman E."/>
            <person name="Gellesch M."/>
            <person name="Goldberg J."/>
            <person name="Griggs A."/>
            <person name="Gujja S."/>
            <person name="Heilman E."/>
            <person name="Heiman D."/>
            <person name="Howarth C."/>
            <person name="Mehta T."/>
            <person name="Neiman D."/>
            <person name="Pearson M."/>
            <person name="Roberts A."/>
            <person name="Saif S."/>
            <person name="Shea T."/>
            <person name="Shenoy N."/>
            <person name="Sisk P."/>
            <person name="Stolte C."/>
            <person name="Sykes S."/>
            <person name="White J."/>
            <person name="Yandava C."/>
            <person name="Burger G."/>
            <person name="Gray M.W."/>
            <person name="Holland P.W.H."/>
            <person name="King N."/>
            <person name="Lang F.B.F."/>
            <person name="Roger A.J."/>
            <person name="Ruiz-Trillo I."/>
            <person name="Haas B."/>
            <person name="Nusbaum C."/>
            <person name="Birren B."/>
        </authorList>
    </citation>
    <scope>NUCLEOTIDE SEQUENCE [LARGE SCALE GENOMIC DNA]</scope>
    <source>
        <strain evidence="1 2">JP610</strain>
    </source>
</reference>
<dbReference type="GeneID" id="25915517"/>
<dbReference type="AlphaFoldDB" id="A0A0L0F6T5"/>
<accession>A0A0L0F6T5</accession>
<dbReference type="RefSeq" id="XP_014146332.1">
    <property type="nucleotide sequence ID" value="XM_014290857.1"/>
</dbReference>
<evidence type="ECO:0000313" key="1">
    <source>
        <dbReference type="EMBL" id="KNC72430.1"/>
    </source>
</evidence>
<evidence type="ECO:0000313" key="2">
    <source>
        <dbReference type="Proteomes" id="UP000054560"/>
    </source>
</evidence>
<keyword evidence="2" id="KW-1185">Reference proteome</keyword>
<protein>
    <submittedName>
        <fullName evidence="1">Uncharacterized protein</fullName>
    </submittedName>
</protein>
<feature type="non-terminal residue" evidence="1">
    <location>
        <position position="1"/>
    </location>
</feature>
<dbReference type="EMBL" id="KQ247060">
    <property type="protein sequence ID" value="KNC72430.1"/>
    <property type="molecule type" value="Genomic_DNA"/>
</dbReference>
<gene>
    <name evidence="1" type="ORF">SARC_15013</name>
</gene>
<sequence>LKDQVAVCCIAIKPLLALKEQPTELKTKGQPLIVAIVPTIKQVVATILQHVPVTH</sequence>
<dbReference type="Proteomes" id="UP000054560">
    <property type="component" value="Unassembled WGS sequence"/>
</dbReference>
<proteinExistence type="predicted"/>
<feature type="non-terminal residue" evidence="1">
    <location>
        <position position="55"/>
    </location>
</feature>